<protein>
    <submittedName>
        <fullName evidence="5">TonB-dependent receptor</fullName>
    </submittedName>
</protein>
<dbReference type="InterPro" id="IPR036942">
    <property type="entry name" value="Beta-barrel_TonB_sf"/>
</dbReference>
<dbReference type="EMBL" id="QFOI01000137">
    <property type="protein sequence ID" value="PZP48937.1"/>
    <property type="molecule type" value="Genomic_DNA"/>
</dbReference>
<accession>A0A2W5F509</accession>
<keyword evidence="5" id="KW-0675">Receptor</keyword>
<evidence type="ECO:0000256" key="1">
    <source>
        <dbReference type="ARBA" id="ARBA00004442"/>
    </source>
</evidence>
<feature type="non-terminal residue" evidence="5">
    <location>
        <position position="882"/>
    </location>
</feature>
<evidence type="ECO:0000259" key="4">
    <source>
        <dbReference type="Pfam" id="PF14905"/>
    </source>
</evidence>
<feature type="domain" description="Outer membrane protein beta-barrel" evidence="4">
    <location>
        <begin position="444"/>
        <end position="881"/>
    </location>
</feature>
<comment type="subcellular location">
    <subcellularLocation>
        <location evidence="1">Cell outer membrane</location>
    </subcellularLocation>
</comment>
<dbReference type="SUPFAM" id="SSF49464">
    <property type="entry name" value="Carboxypeptidase regulatory domain-like"/>
    <property type="match status" value="1"/>
</dbReference>
<evidence type="ECO:0000256" key="3">
    <source>
        <dbReference type="ARBA" id="ARBA00023237"/>
    </source>
</evidence>
<reference evidence="5 6" key="1">
    <citation type="submission" date="2017-11" db="EMBL/GenBank/DDBJ databases">
        <title>Infants hospitalized years apart are colonized by the same room-sourced microbial strains.</title>
        <authorList>
            <person name="Brooks B."/>
            <person name="Olm M.R."/>
            <person name="Firek B.A."/>
            <person name="Baker R."/>
            <person name="Thomas B.C."/>
            <person name="Morowitz M.J."/>
            <person name="Banfield J.F."/>
        </authorList>
    </citation>
    <scope>NUCLEOTIDE SEQUENCE [LARGE SCALE GENOMIC DNA]</scope>
    <source>
        <strain evidence="5">S2_009_000_R2_76</strain>
    </source>
</reference>
<dbReference type="Pfam" id="PF14905">
    <property type="entry name" value="OMP_b-brl_3"/>
    <property type="match status" value="1"/>
</dbReference>
<dbReference type="SUPFAM" id="SSF56935">
    <property type="entry name" value="Porins"/>
    <property type="match status" value="1"/>
</dbReference>
<name>A0A2W5F509_9SPHI</name>
<dbReference type="Proteomes" id="UP000249645">
    <property type="component" value="Unassembled WGS sequence"/>
</dbReference>
<evidence type="ECO:0000313" key="6">
    <source>
        <dbReference type="Proteomes" id="UP000249645"/>
    </source>
</evidence>
<proteinExistence type="predicted"/>
<keyword evidence="3" id="KW-0998">Cell outer membrane</keyword>
<dbReference type="InterPro" id="IPR041700">
    <property type="entry name" value="OMP_b-brl_3"/>
</dbReference>
<keyword evidence="2" id="KW-0472">Membrane</keyword>
<dbReference type="AlphaFoldDB" id="A0A2W5F509"/>
<organism evidence="5 6">
    <name type="scientific">Pseudopedobacter saltans</name>
    <dbReference type="NCBI Taxonomy" id="151895"/>
    <lineage>
        <taxon>Bacteria</taxon>
        <taxon>Pseudomonadati</taxon>
        <taxon>Bacteroidota</taxon>
        <taxon>Sphingobacteriia</taxon>
        <taxon>Sphingobacteriales</taxon>
        <taxon>Sphingobacteriaceae</taxon>
        <taxon>Pseudopedobacter</taxon>
    </lineage>
</organism>
<sequence>MAMPLLSKAQYKVKGHLQDSISGGMSNAVVAALRAKDSIMVKFTRSDKDGNFNLNLKDSGKYVFLITYPNYGDLVLEQVIDQPTHDFGNENMITKAKLLEGVIVKQTVAAVRMRGDTTEFVADSFRVQPNATVEDLLKKFPGIQVDKNGNIKAQGQTVKKVLVDGEEFFGDDPTLVTKNLRADMVDKVQLYDKGSEQAAFTGIDDGQKEKTLNIKLKEDKKKGLFGKLVAGGGTKGFHESSAMVNKFQKKEKIAAFGIVSNTGKIGLNWQENDQFSPSSMTTMLGDDGNVQSFTIMGNDDSWSGQYDGRGIPLGQTAGLHYNNKWNDSKQSLNANYKMAQLFVNGNTFSTTQMNLPSTVQYSTSKSDFKNRSMRNKLDGAFDMDIDSTLSASVRSSGQLKHTETNEHYLDTTFRSNYALLNSSDRTLKNNSDNNTFSASVLLRKKFKKKGRTLSVLFMEDLSNINSSGSLYSRNKTYDSATQQVTKDTITDQLKLNTIRNNNLNLRFVYTEPLSKVSSLFFNYGLIINNSHSNKRSLNKGDDGDYTKLDSTYSNEYQYDQTTHKAGLGYNFSQKKIKFNVGANIMVIHYNQKNEYTGVERGRSFINWNPNARFTYSFTQQRNFRFYYSGNTYQPSIDQMQPLPNNNDNFNVYIGNANLKPSFSNSFTLSYGDYKVLTSSGFNVWINGGNTQNQITTNVMTDSTGKNTYQYVNVNGNGRLNVYTDIYFKSKKWDLNYGLSPEISWNRNVNFSNSDRNVSNAYSYNLGLYLSKYKDSAYEVSLNVTPNYNVNKASLQPELNNNFWGLNASPSVTFFVPKKFELHADLDYMYQDKTPTFSRISRALVNAYIGRKFLPGDKLMIKISGFDLFNKNIGQNRQMNNNT</sequence>
<evidence type="ECO:0000313" key="5">
    <source>
        <dbReference type="EMBL" id="PZP48937.1"/>
    </source>
</evidence>
<gene>
    <name evidence="5" type="ORF">DI598_09015</name>
</gene>
<dbReference type="InterPro" id="IPR008969">
    <property type="entry name" value="CarboxyPept-like_regulatory"/>
</dbReference>
<comment type="caution">
    <text evidence="5">The sequence shown here is derived from an EMBL/GenBank/DDBJ whole genome shotgun (WGS) entry which is preliminary data.</text>
</comment>
<evidence type="ECO:0000256" key="2">
    <source>
        <dbReference type="ARBA" id="ARBA00023136"/>
    </source>
</evidence>
<dbReference type="GO" id="GO:0009279">
    <property type="term" value="C:cell outer membrane"/>
    <property type="evidence" value="ECO:0007669"/>
    <property type="project" value="UniProtKB-SubCell"/>
</dbReference>
<dbReference type="Gene3D" id="2.40.170.20">
    <property type="entry name" value="TonB-dependent receptor, beta-barrel domain"/>
    <property type="match status" value="1"/>
</dbReference>